<dbReference type="GO" id="GO:0000166">
    <property type="term" value="F:nucleotide binding"/>
    <property type="evidence" value="ECO:0007669"/>
    <property type="project" value="InterPro"/>
</dbReference>
<dbReference type="Gene3D" id="3.40.50.720">
    <property type="entry name" value="NAD(P)-binding Rossmann-like Domain"/>
    <property type="match status" value="1"/>
</dbReference>
<dbReference type="Pfam" id="PF22725">
    <property type="entry name" value="GFO_IDH_MocA_C3"/>
    <property type="match status" value="1"/>
</dbReference>
<dbReference type="AlphaFoldDB" id="A0A1G8XGZ2"/>
<dbReference type="OrthoDB" id="256869at2"/>
<dbReference type="InterPro" id="IPR000683">
    <property type="entry name" value="Gfo/Idh/MocA-like_OxRdtase_N"/>
</dbReference>
<dbReference type="InterPro" id="IPR051317">
    <property type="entry name" value="Gfo/Idh/MocA_oxidoreduct"/>
</dbReference>
<evidence type="ECO:0000256" key="3">
    <source>
        <dbReference type="ARBA" id="ARBA00023027"/>
    </source>
</evidence>
<dbReference type="PANTHER" id="PTHR43708:SF5">
    <property type="entry name" value="CONSERVED EXPRESSED OXIDOREDUCTASE (EUROFUNG)-RELATED"/>
    <property type="match status" value="1"/>
</dbReference>
<dbReference type="InterPro" id="IPR036291">
    <property type="entry name" value="NAD(P)-bd_dom_sf"/>
</dbReference>
<proteinExistence type="inferred from homology"/>
<keyword evidence="7" id="KW-1185">Reference proteome</keyword>
<evidence type="ECO:0000313" key="6">
    <source>
        <dbReference type="EMBL" id="SDJ89245.1"/>
    </source>
</evidence>
<dbReference type="STRING" id="386301.SAMN05216282_101195"/>
<evidence type="ECO:0000259" key="4">
    <source>
        <dbReference type="Pfam" id="PF01408"/>
    </source>
</evidence>
<dbReference type="SUPFAM" id="SSF51735">
    <property type="entry name" value="NAD(P)-binding Rossmann-fold domains"/>
    <property type="match status" value="1"/>
</dbReference>
<dbReference type="Proteomes" id="UP000198701">
    <property type="component" value="Unassembled WGS sequence"/>
</dbReference>
<name>A0A1G8XGZ2_9MICO</name>
<dbReference type="RefSeq" id="WP_092321210.1">
    <property type="nucleotide sequence ID" value="NZ_FNFU01000001.1"/>
</dbReference>
<dbReference type="InterPro" id="IPR055170">
    <property type="entry name" value="GFO_IDH_MocA-like_dom"/>
</dbReference>
<evidence type="ECO:0000256" key="1">
    <source>
        <dbReference type="ARBA" id="ARBA00010928"/>
    </source>
</evidence>
<gene>
    <name evidence="6" type="ORF">SAMN05216282_101195</name>
</gene>
<protein>
    <submittedName>
        <fullName evidence="6">Predicted dehydrogenase</fullName>
    </submittedName>
</protein>
<feature type="domain" description="GFO/IDH/MocA-like oxidoreductase" evidence="5">
    <location>
        <begin position="140"/>
        <end position="259"/>
    </location>
</feature>
<dbReference type="SUPFAM" id="SSF55347">
    <property type="entry name" value="Glyceraldehyde-3-phosphate dehydrogenase-like, C-terminal domain"/>
    <property type="match status" value="1"/>
</dbReference>
<sequence length="349" mass="37429">MPEPTVVTAPIRTGIIGFGTSGRIFHAPFVSANPEYSLDLIVTANPERRMQAIHLYPDAEVLATADDLLNRVDDLDLVVIGSPSGTHVDLAHAALDAGVAVVVDKPFSVTPEQGRGVIEKAERLGLLLTVFQNRRWDGDFLTLRSLLADGALGTVRRFESRFEWWKPEQAKSWKATATAAEGGGVLYDLGAHLIDQAMLLFGPVDDVYAEVLTRRTGGAADDDTFVALHHGSGVHSHLWMNGMAAQVGPRFHVLGSTAGYTKWGLDGQEVALKAGALPTDDGFGLDAEATWGVLGRDGDLARVPTERGSYASFYAGLADAMLRGAPVPVKPRDALHVIDVIERVHRLAG</sequence>
<organism evidence="6 7">
    <name type="scientific">Cryobacterium psychrotolerans</name>
    <dbReference type="NCBI Taxonomy" id="386301"/>
    <lineage>
        <taxon>Bacteria</taxon>
        <taxon>Bacillati</taxon>
        <taxon>Actinomycetota</taxon>
        <taxon>Actinomycetes</taxon>
        <taxon>Micrococcales</taxon>
        <taxon>Microbacteriaceae</taxon>
        <taxon>Cryobacterium</taxon>
    </lineage>
</organism>
<dbReference type="EMBL" id="FNFU01000001">
    <property type="protein sequence ID" value="SDJ89245.1"/>
    <property type="molecule type" value="Genomic_DNA"/>
</dbReference>
<feature type="domain" description="Gfo/Idh/MocA-like oxidoreductase N-terminal" evidence="4">
    <location>
        <begin position="11"/>
        <end position="130"/>
    </location>
</feature>
<dbReference type="GO" id="GO:0016491">
    <property type="term" value="F:oxidoreductase activity"/>
    <property type="evidence" value="ECO:0007669"/>
    <property type="project" value="UniProtKB-KW"/>
</dbReference>
<comment type="similarity">
    <text evidence="1">Belongs to the Gfo/Idh/MocA family.</text>
</comment>
<keyword evidence="2" id="KW-0560">Oxidoreductase</keyword>
<dbReference type="PANTHER" id="PTHR43708">
    <property type="entry name" value="CONSERVED EXPRESSED OXIDOREDUCTASE (EUROFUNG)"/>
    <property type="match status" value="1"/>
</dbReference>
<reference evidence="6 7" key="1">
    <citation type="submission" date="2016-10" db="EMBL/GenBank/DDBJ databases">
        <authorList>
            <person name="de Groot N.N."/>
        </authorList>
    </citation>
    <scope>NUCLEOTIDE SEQUENCE [LARGE SCALE GENOMIC DNA]</scope>
    <source>
        <strain evidence="6 7">CGMCC 1.5382</strain>
    </source>
</reference>
<evidence type="ECO:0000313" key="7">
    <source>
        <dbReference type="Proteomes" id="UP000198701"/>
    </source>
</evidence>
<accession>A0A1G8XGZ2</accession>
<evidence type="ECO:0000259" key="5">
    <source>
        <dbReference type="Pfam" id="PF22725"/>
    </source>
</evidence>
<dbReference type="Pfam" id="PF01408">
    <property type="entry name" value="GFO_IDH_MocA"/>
    <property type="match status" value="1"/>
</dbReference>
<dbReference type="Gene3D" id="3.30.360.10">
    <property type="entry name" value="Dihydrodipicolinate Reductase, domain 2"/>
    <property type="match status" value="1"/>
</dbReference>
<keyword evidence="3" id="KW-0520">NAD</keyword>
<evidence type="ECO:0000256" key="2">
    <source>
        <dbReference type="ARBA" id="ARBA00023002"/>
    </source>
</evidence>